<evidence type="ECO:0000313" key="1">
    <source>
        <dbReference type="EMBL" id="EDU61179.1"/>
    </source>
</evidence>
<dbReference type="Proteomes" id="UP000004506">
    <property type="component" value="Unassembled WGS sequence"/>
</dbReference>
<accession>A0AA86Z2L6</accession>
<dbReference type="EMBL" id="ABJD02000080">
    <property type="protein sequence ID" value="EDU61179.1"/>
    <property type="molecule type" value="Genomic_DNA"/>
</dbReference>
<comment type="caution">
    <text evidence="1">The sequence shown here is derived from an EMBL/GenBank/DDBJ whole genome shotgun (WGS) entry which is preliminary data.</text>
</comment>
<gene>
    <name evidence="1" type="ORF">PROSTU_00821</name>
</gene>
<reference evidence="2" key="2">
    <citation type="submission" date="2008-04" db="EMBL/GenBank/DDBJ databases">
        <title>Draft genome sequence of Providencia stuartii(ATCC 25827).</title>
        <authorList>
            <person name="Sudarsanam P."/>
            <person name="Ley R."/>
            <person name="Guruge J."/>
            <person name="Turnbaugh P.J."/>
            <person name="Mahowald M."/>
            <person name="Liep D."/>
            <person name="Gordon J."/>
        </authorList>
    </citation>
    <scope>NUCLEOTIDE SEQUENCE [LARGE SCALE GENOMIC DNA]</scope>
    <source>
        <strain evidence="2">ATCC 25827</strain>
    </source>
</reference>
<reference evidence="1 2" key="3">
    <citation type="submission" date="2008-05" db="EMBL/GenBank/DDBJ databases">
        <authorList>
            <person name="Fulton L."/>
            <person name="Clifton S."/>
            <person name="Fulton B."/>
            <person name="Xu J."/>
            <person name="Minx P."/>
            <person name="Pepin K.H."/>
            <person name="Johnson M."/>
            <person name="Thiruvilangam P."/>
            <person name="Bhonagiri V."/>
            <person name="Nash W.E."/>
            <person name="Mardis E.R."/>
            <person name="Wilson R.K."/>
        </authorList>
    </citation>
    <scope>NUCLEOTIDE SEQUENCE [LARGE SCALE GENOMIC DNA]</scope>
    <source>
        <strain evidence="1 2">ATCC 25827</strain>
    </source>
</reference>
<dbReference type="AlphaFoldDB" id="A0AA86Z2L6"/>
<protein>
    <submittedName>
        <fullName evidence="1">Uncharacterized protein</fullName>
    </submittedName>
</protein>
<evidence type="ECO:0000313" key="2">
    <source>
        <dbReference type="Proteomes" id="UP000004506"/>
    </source>
</evidence>
<organism evidence="1 2">
    <name type="scientific">Providencia stuartii ATCC 25827</name>
    <dbReference type="NCBI Taxonomy" id="471874"/>
    <lineage>
        <taxon>Bacteria</taxon>
        <taxon>Pseudomonadati</taxon>
        <taxon>Pseudomonadota</taxon>
        <taxon>Gammaproteobacteria</taxon>
        <taxon>Enterobacterales</taxon>
        <taxon>Morganellaceae</taxon>
        <taxon>Providencia</taxon>
    </lineage>
</organism>
<sequence>MLDYEDKGMNIYTISSSFSLGNGVIDFSDPKSRLSSFFIWNEGDDKFLSYSLPKGKVQSTMRSDKLMVSDYFPANIGVPVFSQRAVSIFERRIASEMSFYKCTVENASQTMSLCKVNNYLTIIDEERTTFRELIDGTKLIDIPTYKCDKDFFIARDSVFCERMIVSQLFVDLCNEEGLNIEFSQC</sequence>
<name>A0AA86Z2L6_PROST</name>
<proteinExistence type="predicted"/>
<reference evidence="2" key="1">
    <citation type="submission" date="2008-04" db="EMBL/GenBank/DDBJ databases">
        <title>Draft genome sequence of Providencia stuartii (ATCC 25827).</title>
        <authorList>
            <person name="Sudarsanam P."/>
            <person name="Ley R."/>
            <person name="Guruge J."/>
            <person name="Turnbaugh P.J."/>
            <person name="Mahowald M."/>
            <person name="Liep D."/>
            <person name="Gordon J."/>
        </authorList>
    </citation>
    <scope>NUCLEOTIDE SEQUENCE [LARGE SCALE GENOMIC DNA]</scope>
    <source>
        <strain evidence="2">ATCC 25827</strain>
    </source>
</reference>